<dbReference type="SMART" id="SM00530">
    <property type="entry name" value="HTH_XRE"/>
    <property type="match status" value="1"/>
</dbReference>
<dbReference type="EMBL" id="NIHS01000025">
    <property type="protein sequence ID" value="PLT71399.1"/>
    <property type="molecule type" value="Genomic_DNA"/>
</dbReference>
<dbReference type="CDD" id="cd00093">
    <property type="entry name" value="HTH_XRE"/>
    <property type="match status" value="1"/>
</dbReference>
<dbReference type="GO" id="GO:0003677">
    <property type="term" value="F:DNA binding"/>
    <property type="evidence" value="ECO:0007669"/>
    <property type="project" value="UniProtKB-KW"/>
</dbReference>
<name>A0A2N5P8F8_MEDGN</name>
<evidence type="ECO:0000313" key="5">
    <source>
        <dbReference type="Proteomes" id="UP000234891"/>
    </source>
</evidence>
<evidence type="ECO:0000259" key="3">
    <source>
        <dbReference type="PROSITE" id="PS50943"/>
    </source>
</evidence>
<protein>
    <submittedName>
        <fullName evidence="4">Transcriptional regulator</fullName>
    </submittedName>
</protein>
<comment type="caution">
    <text evidence="4">The sequence shown here is derived from an EMBL/GenBank/DDBJ whole genome shotgun (WGS) entry which is preliminary data.</text>
</comment>
<dbReference type="RefSeq" id="WP_101871132.1">
    <property type="nucleotide sequence ID" value="NZ_NIHS01000025.1"/>
</dbReference>
<evidence type="ECO:0000313" key="4">
    <source>
        <dbReference type="EMBL" id="PLT71399.1"/>
    </source>
</evidence>
<dbReference type="Gene3D" id="1.10.260.40">
    <property type="entry name" value="lambda repressor-like DNA-binding domains"/>
    <property type="match status" value="1"/>
</dbReference>
<dbReference type="AlphaFoldDB" id="A0A2N5P8F8"/>
<accession>A0A2N5P8F8</accession>
<sequence length="217" mass="25803">MNYQLLGENIQIIRKHRKMKQQELADAIGINLQSLSKIERGVNYPTFETLEKIMNVLGVTPNELLTGEWEQTSHVEQFIMEVVKREEDFNVSLDSLPDHEYFQSQEEWQFYMKAKLSEYIQNYMNDTKTSVEELSEIKKLVQRQKIERLIKCYDVLHSKERYGEPLKGYPHVEPYDDATLADLADENNKRNIPEVSPKDDFDSYDYNEYLKELNHRK</sequence>
<feature type="domain" description="HTH cro/C1-type" evidence="3">
    <location>
        <begin position="10"/>
        <end position="64"/>
    </location>
</feature>
<evidence type="ECO:0000256" key="2">
    <source>
        <dbReference type="SAM" id="MobiDB-lite"/>
    </source>
</evidence>
<reference evidence="4 5" key="1">
    <citation type="journal article" date="2017" name="Genome Med.">
        <title>A novel Ruminococcus gnavus clade enriched in inflammatory bowel disease patients.</title>
        <authorList>
            <person name="Hall A.B."/>
            <person name="Yassour M."/>
            <person name="Sauk J."/>
            <person name="Garner A."/>
            <person name="Jiang X."/>
            <person name="Arthur T."/>
            <person name="Lagoudas G.K."/>
            <person name="Vatanen T."/>
            <person name="Fornelos N."/>
            <person name="Wilson R."/>
            <person name="Bertha M."/>
            <person name="Cohen M."/>
            <person name="Garber J."/>
            <person name="Khalili H."/>
            <person name="Gevers D."/>
            <person name="Ananthakrishnan A.N."/>
            <person name="Kugathasan S."/>
            <person name="Lander E.S."/>
            <person name="Blainey P."/>
            <person name="Vlamakis H."/>
            <person name="Xavier R.J."/>
            <person name="Huttenhower C."/>
        </authorList>
    </citation>
    <scope>NUCLEOTIDE SEQUENCE [LARGE SCALE GENOMIC DNA]</scope>
    <source>
        <strain evidence="4 5">RJX1124</strain>
    </source>
</reference>
<keyword evidence="1" id="KW-0238">DNA-binding</keyword>
<dbReference type="PANTHER" id="PTHR46558:SF11">
    <property type="entry name" value="HTH-TYPE TRANSCRIPTIONAL REGULATOR XRE"/>
    <property type="match status" value="1"/>
</dbReference>
<evidence type="ECO:0000256" key="1">
    <source>
        <dbReference type="ARBA" id="ARBA00023125"/>
    </source>
</evidence>
<dbReference type="SUPFAM" id="SSF47413">
    <property type="entry name" value="lambda repressor-like DNA-binding domains"/>
    <property type="match status" value="1"/>
</dbReference>
<dbReference type="Pfam" id="PF01381">
    <property type="entry name" value="HTH_3"/>
    <property type="match status" value="1"/>
</dbReference>
<gene>
    <name evidence="4" type="ORF">CDL26_12490</name>
</gene>
<organism evidence="4 5">
    <name type="scientific">Mediterraneibacter gnavus</name>
    <name type="common">Ruminococcus gnavus</name>
    <dbReference type="NCBI Taxonomy" id="33038"/>
    <lineage>
        <taxon>Bacteria</taxon>
        <taxon>Bacillati</taxon>
        <taxon>Bacillota</taxon>
        <taxon>Clostridia</taxon>
        <taxon>Lachnospirales</taxon>
        <taxon>Lachnospiraceae</taxon>
        <taxon>Mediterraneibacter</taxon>
    </lineage>
</organism>
<proteinExistence type="predicted"/>
<dbReference type="Proteomes" id="UP000234891">
    <property type="component" value="Unassembled WGS sequence"/>
</dbReference>
<feature type="compositionally biased region" description="Basic and acidic residues" evidence="2">
    <location>
        <begin position="186"/>
        <end position="201"/>
    </location>
</feature>
<dbReference type="PROSITE" id="PS50943">
    <property type="entry name" value="HTH_CROC1"/>
    <property type="match status" value="1"/>
</dbReference>
<dbReference type="InterPro" id="IPR010982">
    <property type="entry name" value="Lambda_DNA-bd_dom_sf"/>
</dbReference>
<feature type="region of interest" description="Disordered" evidence="2">
    <location>
        <begin position="183"/>
        <end position="203"/>
    </location>
</feature>
<dbReference type="InterPro" id="IPR001387">
    <property type="entry name" value="Cro/C1-type_HTH"/>
</dbReference>
<dbReference type="PANTHER" id="PTHR46558">
    <property type="entry name" value="TRACRIPTIONAL REGULATORY PROTEIN-RELATED-RELATED"/>
    <property type="match status" value="1"/>
</dbReference>